<dbReference type="Gene3D" id="1.10.10.10">
    <property type="entry name" value="Winged helix-like DNA-binding domain superfamily/Winged helix DNA-binding domain"/>
    <property type="match status" value="1"/>
</dbReference>
<reference evidence="2 3" key="1">
    <citation type="submission" date="2023-10" db="EMBL/GenBank/DDBJ databases">
        <title>Development of a sustainable strategy for remediation of hydrocarbon-contaminated territories based on the waste exchange concept.</title>
        <authorList>
            <person name="Krivoruchko A."/>
        </authorList>
    </citation>
    <scope>NUCLEOTIDE SEQUENCE [LARGE SCALE GENOMIC DNA]</scope>
    <source>
        <strain evidence="2 3">IEGM 1322</strain>
    </source>
</reference>
<dbReference type="SUPFAM" id="SSF46785">
    <property type="entry name" value="Winged helix' DNA-binding domain"/>
    <property type="match status" value="1"/>
</dbReference>
<evidence type="ECO:0000259" key="1">
    <source>
        <dbReference type="PROSITE" id="PS50995"/>
    </source>
</evidence>
<feature type="domain" description="HTH marR-type" evidence="1">
    <location>
        <begin position="7"/>
        <end position="149"/>
    </location>
</feature>
<proteinExistence type="predicted"/>
<dbReference type="InterPro" id="IPR039422">
    <property type="entry name" value="MarR/SlyA-like"/>
</dbReference>
<organism evidence="2 3">
    <name type="scientific">Rhodococcus cercidiphylli</name>
    <dbReference type="NCBI Taxonomy" id="489916"/>
    <lineage>
        <taxon>Bacteria</taxon>
        <taxon>Bacillati</taxon>
        <taxon>Actinomycetota</taxon>
        <taxon>Actinomycetes</taxon>
        <taxon>Mycobacteriales</taxon>
        <taxon>Nocardiaceae</taxon>
        <taxon>Rhodococcus</taxon>
    </lineage>
</organism>
<dbReference type="Pfam" id="PF01047">
    <property type="entry name" value="MarR"/>
    <property type="match status" value="1"/>
</dbReference>
<keyword evidence="3" id="KW-1185">Reference proteome</keyword>
<name>A0ABU4AUX2_9NOCA</name>
<accession>A0ABU4AUX2</accession>
<dbReference type="PANTHER" id="PTHR33164:SF104">
    <property type="entry name" value="TRANSCRIPTIONAL REGULATORY PROTEIN"/>
    <property type="match status" value="1"/>
</dbReference>
<gene>
    <name evidence="2" type="ORF">R3P95_05585</name>
</gene>
<dbReference type="PANTHER" id="PTHR33164">
    <property type="entry name" value="TRANSCRIPTIONAL REGULATOR, MARR FAMILY"/>
    <property type="match status" value="1"/>
</dbReference>
<dbReference type="Proteomes" id="UP001185899">
    <property type="component" value="Unassembled WGS sequence"/>
</dbReference>
<dbReference type="InterPro" id="IPR036388">
    <property type="entry name" value="WH-like_DNA-bd_sf"/>
</dbReference>
<sequence>MDDSDSAPGLADIARHLSEEIGPFRRVLLNASRSRAGLKALPDAQIEILRRLFPDKWEGPTVLGRQLGLARPTISNLVRTMESDGLVARRPDDSDARSMRVGLTDLAREQLRIYDIAAEGLLVNILDDLTPAEQRTLRDATALLGRIREALEHGDDL</sequence>
<protein>
    <submittedName>
        <fullName evidence="2">MarR family transcriptional regulator</fullName>
    </submittedName>
</protein>
<dbReference type="InterPro" id="IPR036390">
    <property type="entry name" value="WH_DNA-bd_sf"/>
</dbReference>
<dbReference type="InterPro" id="IPR000835">
    <property type="entry name" value="HTH_MarR-typ"/>
</dbReference>
<evidence type="ECO:0000313" key="2">
    <source>
        <dbReference type="EMBL" id="MDV6230013.1"/>
    </source>
</evidence>
<dbReference type="EMBL" id="JAWLKE010000002">
    <property type="protein sequence ID" value="MDV6230013.1"/>
    <property type="molecule type" value="Genomic_DNA"/>
</dbReference>
<dbReference type="SMART" id="SM00347">
    <property type="entry name" value="HTH_MARR"/>
    <property type="match status" value="1"/>
</dbReference>
<dbReference type="RefSeq" id="WP_149405209.1">
    <property type="nucleotide sequence ID" value="NZ_JAWLKE010000002.1"/>
</dbReference>
<dbReference type="PROSITE" id="PS50995">
    <property type="entry name" value="HTH_MARR_2"/>
    <property type="match status" value="1"/>
</dbReference>
<evidence type="ECO:0000313" key="3">
    <source>
        <dbReference type="Proteomes" id="UP001185899"/>
    </source>
</evidence>
<comment type="caution">
    <text evidence="2">The sequence shown here is derived from an EMBL/GenBank/DDBJ whole genome shotgun (WGS) entry which is preliminary data.</text>
</comment>